<feature type="domain" description="4Fe-4S ferredoxin-type" evidence="4">
    <location>
        <begin position="331"/>
        <end position="359"/>
    </location>
</feature>
<keyword evidence="6" id="KW-1185">Reference proteome</keyword>
<dbReference type="SUPFAM" id="SSF46548">
    <property type="entry name" value="alpha-helical ferredoxin"/>
    <property type="match status" value="1"/>
</dbReference>
<feature type="domain" description="4Fe-4S ferredoxin-type" evidence="4">
    <location>
        <begin position="250"/>
        <end position="282"/>
    </location>
</feature>
<dbReference type="Pfam" id="PF17179">
    <property type="entry name" value="Fer4_22"/>
    <property type="match status" value="1"/>
</dbReference>
<dbReference type="InterPro" id="IPR017900">
    <property type="entry name" value="4Fe4S_Fe_S_CS"/>
</dbReference>
<evidence type="ECO:0000313" key="6">
    <source>
        <dbReference type="Proteomes" id="UP000267841"/>
    </source>
</evidence>
<dbReference type="PROSITE" id="PS51379">
    <property type="entry name" value="4FE4S_FER_2"/>
    <property type="match status" value="2"/>
</dbReference>
<gene>
    <name evidence="5" type="ORF">BCF55_0726</name>
</gene>
<dbReference type="Proteomes" id="UP000267841">
    <property type="component" value="Unassembled WGS sequence"/>
</dbReference>
<sequence>MRKGYDIHMREKVIPKEELEKLFKSLEKRGYTIVAPVLKEGVILFEEVKGFSQVAKGIYEEQGKGYYRVGRSEGWFSYVHGPNSLKSFLHPPRTELLKLKPDLSQEILLEEKKYAFFGIRGCDLAAMGVLDNVFLKKNEHQDPHYECLRREIFTVAFNCNQPGGTCFCTSMGTGPFVKDGADLSLTELREKFLLRAHSEKGLEILNSLEGSKPTEEDYREEERLKEESISKIARKVPTDGLPEKLLSKLESPVWEEIARRCLACGSCTMVCPTCFCYEVVDEVSVDGSVSVRLRTWDVCFREGFSAIHGTPLRKSIASRYRQWLMHKFSYWVGQFGEFGCVGCGRCITWCPVGIDVTEEVERLISNG</sequence>
<reference evidence="5 6" key="1">
    <citation type="submission" date="2018-10" db="EMBL/GenBank/DDBJ databases">
        <title>Genomic Encyclopedia of Archaeal and Bacterial Type Strains, Phase II (KMG-II): from individual species to whole genera.</title>
        <authorList>
            <person name="Goeker M."/>
        </authorList>
    </citation>
    <scope>NUCLEOTIDE SEQUENCE [LARGE SCALE GENOMIC DNA]</scope>
    <source>
        <strain evidence="5 6">DSM 16510</strain>
    </source>
</reference>
<evidence type="ECO:0000256" key="1">
    <source>
        <dbReference type="ARBA" id="ARBA00022723"/>
    </source>
</evidence>
<dbReference type="PANTHER" id="PTHR40447">
    <property type="entry name" value="ANAEROBIC SULFITE REDUCTASE SUBUNIT A"/>
    <property type="match status" value="1"/>
</dbReference>
<dbReference type="GO" id="GO:0051536">
    <property type="term" value="F:iron-sulfur cluster binding"/>
    <property type="evidence" value="ECO:0007669"/>
    <property type="project" value="UniProtKB-KW"/>
</dbReference>
<proteinExistence type="predicted"/>
<dbReference type="PANTHER" id="PTHR40447:SF1">
    <property type="entry name" value="ANAEROBIC SULFITE REDUCTASE SUBUNIT A"/>
    <property type="match status" value="1"/>
</dbReference>
<comment type="caution">
    <text evidence="5">The sequence shown here is derived from an EMBL/GenBank/DDBJ whole genome shotgun (WGS) entry which is preliminary data.</text>
</comment>
<evidence type="ECO:0000259" key="4">
    <source>
        <dbReference type="PROSITE" id="PS51379"/>
    </source>
</evidence>
<keyword evidence="2" id="KW-0408">Iron</keyword>
<evidence type="ECO:0000256" key="2">
    <source>
        <dbReference type="ARBA" id="ARBA00023004"/>
    </source>
</evidence>
<keyword evidence="3" id="KW-0411">Iron-sulfur</keyword>
<protein>
    <submittedName>
        <fullName evidence="5">4Fe-4S dicluster protein</fullName>
    </submittedName>
</protein>
<dbReference type="InterPro" id="IPR017896">
    <property type="entry name" value="4Fe4S_Fe-S-bd"/>
</dbReference>
<dbReference type="EMBL" id="RCCJ01000001">
    <property type="protein sequence ID" value="RLJ70451.1"/>
    <property type="molecule type" value="Genomic_DNA"/>
</dbReference>
<dbReference type="PROSITE" id="PS00198">
    <property type="entry name" value="4FE4S_FER_1"/>
    <property type="match status" value="2"/>
</dbReference>
<dbReference type="RefSeq" id="WP_121010101.1">
    <property type="nucleotide sequence ID" value="NZ_RCCJ01000001.1"/>
</dbReference>
<keyword evidence="1" id="KW-0479">Metal-binding</keyword>
<organism evidence="5 6">
    <name type="scientific">Hydrogenivirga caldilitoris</name>
    <dbReference type="NCBI Taxonomy" id="246264"/>
    <lineage>
        <taxon>Bacteria</taxon>
        <taxon>Pseudomonadati</taxon>
        <taxon>Aquificota</taxon>
        <taxon>Aquificia</taxon>
        <taxon>Aquificales</taxon>
        <taxon>Aquificaceae</taxon>
        <taxon>Hydrogenivirga</taxon>
    </lineage>
</organism>
<dbReference type="OrthoDB" id="9796486at2"/>
<dbReference type="GO" id="GO:0046872">
    <property type="term" value="F:metal ion binding"/>
    <property type="evidence" value="ECO:0007669"/>
    <property type="project" value="UniProtKB-KW"/>
</dbReference>
<accession>A0A497XQ95</accession>
<evidence type="ECO:0000256" key="3">
    <source>
        <dbReference type="ARBA" id="ARBA00023014"/>
    </source>
</evidence>
<name>A0A497XQ95_9AQUI</name>
<evidence type="ECO:0000313" key="5">
    <source>
        <dbReference type="EMBL" id="RLJ70451.1"/>
    </source>
</evidence>
<dbReference type="AlphaFoldDB" id="A0A497XQ95"/>